<protein>
    <submittedName>
        <fullName evidence="6">Arsenical resistance operon repressor</fullName>
    </submittedName>
</protein>
<dbReference type="SUPFAM" id="SSF46785">
    <property type="entry name" value="Winged helix' DNA-binding domain"/>
    <property type="match status" value="1"/>
</dbReference>
<organism evidence="6 7">
    <name type="scientific">Sulfuriferula multivorans</name>
    <dbReference type="NCBI Taxonomy" id="1559896"/>
    <lineage>
        <taxon>Bacteria</taxon>
        <taxon>Pseudomonadati</taxon>
        <taxon>Pseudomonadota</taxon>
        <taxon>Betaproteobacteria</taxon>
        <taxon>Nitrosomonadales</taxon>
        <taxon>Sulfuricellaceae</taxon>
        <taxon>Sulfuriferula</taxon>
    </lineage>
</organism>
<dbReference type="NCBIfam" id="NF033788">
    <property type="entry name" value="HTH_metalloreg"/>
    <property type="match status" value="1"/>
</dbReference>
<keyword evidence="1" id="KW-0059">Arsenical resistance</keyword>
<name>A0A401JYP4_9PROT</name>
<dbReference type="Proteomes" id="UP000286806">
    <property type="component" value="Unassembled WGS sequence"/>
</dbReference>
<dbReference type="AlphaFoldDB" id="A0A401JYP4"/>
<dbReference type="Pfam" id="PF01022">
    <property type="entry name" value="HTH_5"/>
    <property type="match status" value="1"/>
</dbReference>
<dbReference type="GO" id="GO:0003677">
    <property type="term" value="F:DNA binding"/>
    <property type="evidence" value="ECO:0007669"/>
    <property type="project" value="UniProtKB-KW"/>
</dbReference>
<feature type="domain" description="HTH arsR-type" evidence="5">
    <location>
        <begin position="1"/>
        <end position="101"/>
    </location>
</feature>
<evidence type="ECO:0000259" key="5">
    <source>
        <dbReference type="PROSITE" id="PS50987"/>
    </source>
</evidence>
<gene>
    <name evidence="6" type="ORF">SFMTTN_2858</name>
</gene>
<evidence type="ECO:0000313" key="6">
    <source>
        <dbReference type="EMBL" id="GCB02042.1"/>
    </source>
</evidence>
<comment type="caution">
    <text evidence="6">The sequence shown here is derived from an EMBL/GenBank/DDBJ whole genome shotgun (WGS) entry which is preliminary data.</text>
</comment>
<accession>A0A401JYP4</accession>
<keyword evidence="4" id="KW-0804">Transcription</keyword>
<evidence type="ECO:0000256" key="2">
    <source>
        <dbReference type="ARBA" id="ARBA00023015"/>
    </source>
</evidence>
<dbReference type="CDD" id="cd00090">
    <property type="entry name" value="HTH_ARSR"/>
    <property type="match status" value="1"/>
</dbReference>
<evidence type="ECO:0000313" key="7">
    <source>
        <dbReference type="Proteomes" id="UP000286806"/>
    </source>
</evidence>
<dbReference type="PROSITE" id="PS50987">
    <property type="entry name" value="HTH_ARSR_2"/>
    <property type="match status" value="1"/>
</dbReference>
<evidence type="ECO:0000256" key="3">
    <source>
        <dbReference type="ARBA" id="ARBA00023125"/>
    </source>
</evidence>
<keyword evidence="7" id="KW-1185">Reference proteome</keyword>
<evidence type="ECO:0000256" key="4">
    <source>
        <dbReference type="ARBA" id="ARBA00023163"/>
    </source>
</evidence>
<keyword evidence="3" id="KW-0238">DNA-binding</keyword>
<sequence length="115" mass="13427">MLSEQALFEILCDATRRRILSLLRREGELCVCELYYALDMPQPKVSRHLSVMREADMLLVRREGTWVFYRLNAQIPAWCDRILTQMNDVWRANPTHVQDAAKLADMSNRPARCCA</sequence>
<dbReference type="GO" id="GO:0046685">
    <property type="term" value="P:response to arsenic-containing substance"/>
    <property type="evidence" value="ECO:0007669"/>
    <property type="project" value="UniProtKB-KW"/>
</dbReference>
<dbReference type="InterPro" id="IPR051081">
    <property type="entry name" value="HTH_MetalResp_TranReg"/>
</dbReference>
<dbReference type="Gene3D" id="1.10.10.10">
    <property type="entry name" value="Winged helix-like DNA-binding domain superfamily/Winged helix DNA-binding domain"/>
    <property type="match status" value="1"/>
</dbReference>
<dbReference type="PANTHER" id="PTHR33154">
    <property type="entry name" value="TRANSCRIPTIONAL REGULATOR, ARSR FAMILY"/>
    <property type="match status" value="1"/>
</dbReference>
<dbReference type="PRINTS" id="PR00778">
    <property type="entry name" value="HTHARSR"/>
</dbReference>
<dbReference type="NCBIfam" id="NF007528">
    <property type="entry name" value="PRK10141.1"/>
    <property type="match status" value="1"/>
</dbReference>
<proteinExistence type="predicted"/>
<dbReference type="InterPro" id="IPR036388">
    <property type="entry name" value="WH-like_DNA-bd_sf"/>
</dbReference>
<evidence type="ECO:0000256" key="1">
    <source>
        <dbReference type="ARBA" id="ARBA00022849"/>
    </source>
</evidence>
<keyword evidence="2" id="KW-0805">Transcription regulation</keyword>
<reference evidence="6 7" key="1">
    <citation type="journal article" date="2019" name="Front. Microbiol.">
        <title>Genomes of Neutrophilic Sulfur-Oxidizing Chemolithoautotrophs Representing 9 Proteobacterial Species From 8 Genera.</title>
        <authorList>
            <person name="Watanabe T."/>
            <person name="Kojima H."/>
            <person name="Umezawa K."/>
            <person name="Hori C."/>
            <person name="Takasuka T.E."/>
            <person name="Kato Y."/>
            <person name="Fukui M."/>
        </authorList>
    </citation>
    <scope>NUCLEOTIDE SEQUENCE [LARGE SCALE GENOMIC DNA]</scope>
    <source>
        <strain evidence="6 7">TTN</strain>
    </source>
</reference>
<dbReference type="RefSeq" id="WP_124705806.1">
    <property type="nucleotide sequence ID" value="NZ_BGOW01000033.1"/>
</dbReference>
<dbReference type="InterPro" id="IPR036390">
    <property type="entry name" value="WH_DNA-bd_sf"/>
</dbReference>
<dbReference type="InterPro" id="IPR011991">
    <property type="entry name" value="ArsR-like_HTH"/>
</dbReference>
<dbReference type="InterPro" id="IPR001845">
    <property type="entry name" value="HTH_ArsR_DNA-bd_dom"/>
</dbReference>
<dbReference type="OrthoDB" id="9791888at2"/>
<dbReference type="GO" id="GO:0003700">
    <property type="term" value="F:DNA-binding transcription factor activity"/>
    <property type="evidence" value="ECO:0007669"/>
    <property type="project" value="InterPro"/>
</dbReference>
<dbReference type="PANTHER" id="PTHR33154:SF18">
    <property type="entry name" value="ARSENICAL RESISTANCE OPERON REPRESSOR"/>
    <property type="match status" value="1"/>
</dbReference>
<dbReference type="EMBL" id="BGOW01000033">
    <property type="protein sequence ID" value="GCB02042.1"/>
    <property type="molecule type" value="Genomic_DNA"/>
</dbReference>
<dbReference type="SMART" id="SM00418">
    <property type="entry name" value="HTH_ARSR"/>
    <property type="match status" value="1"/>
</dbReference>